<reference evidence="3" key="2">
    <citation type="submission" date="2023-05" db="EMBL/GenBank/DDBJ databases">
        <authorList>
            <consortium name="Lawrence Berkeley National Laboratory"/>
            <person name="Steindorff A."/>
            <person name="Hensen N."/>
            <person name="Bonometti L."/>
            <person name="Westerberg I."/>
            <person name="Brannstrom I.O."/>
            <person name="Guillou S."/>
            <person name="Cros-Aarteil S."/>
            <person name="Calhoun S."/>
            <person name="Haridas S."/>
            <person name="Kuo A."/>
            <person name="Mondo S."/>
            <person name="Pangilinan J."/>
            <person name="Riley R."/>
            <person name="Labutti K."/>
            <person name="Andreopoulos B."/>
            <person name="Lipzen A."/>
            <person name="Chen C."/>
            <person name="Yanf M."/>
            <person name="Daum C."/>
            <person name="Ng V."/>
            <person name="Clum A."/>
            <person name="Ohm R."/>
            <person name="Martin F."/>
            <person name="Silar P."/>
            <person name="Natvig D."/>
            <person name="Lalanne C."/>
            <person name="Gautier V."/>
            <person name="Ament-Velasquez S.L."/>
            <person name="Kruys A."/>
            <person name="Hutchinson M.I."/>
            <person name="Powell A.J."/>
            <person name="Barry K."/>
            <person name="Miller A.N."/>
            <person name="Grigoriev I.V."/>
            <person name="Debuchy R."/>
            <person name="Gladieux P."/>
            <person name="Thoren M.H."/>
            <person name="Johannesson H."/>
        </authorList>
    </citation>
    <scope>NUCLEOTIDE SEQUENCE</scope>
    <source>
        <strain evidence="3">PSN243</strain>
    </source>
</reference>
<dbReference type="GO" id="GO:0005576">
    <property type="term" value="C:extracellular region"/>
    <property type="evidence" value="ECO:0007669"/>
    <property type="project" value="TreeGrafter"/>
</dbReference>
<dbReference type="GO" id="GO:0008270">
    <property type="term" value="F:zinc ion binding"/>
    <property type="evidence" value="ECO:0007669"/>
    <property type="project" value="TreeGrafter"/>
</dbReference>
<dbReference type="Proteomes" id="UP001321760">
    <property type="component" value="Unassembled WGS sequence"/>
</dbReference>
<dbReference type="Gene3D" id="3.40.390.10">
    <property type="entry name" value="Collagenase (Catalytic Domain)"/>
    <property type="match status" value="1"/>
</dbReference>
<dbReference type="InterPro" id="IPR029482">
    <property type="entry name" value="HRXXH"/>
</dbReference>
<name>A0AAV9H5L5_9PEZI</name>
<dbReference type="AlphaFoldDB" id="A0AAV9H5L5"/>
<dbReference type="SUPFAM" id="SSF55486">
    <property type="entry name" value="Metalloproteases ('zincins'), catalytic domain"/>
    <property type="match status" value="1"/>
</dbReference>
<evidence type="ECO:0000256" key="1">
    <source>
        <dbReference type="SAM" id="SignalP"/>
    </source>
</evidence>
<dbReference type="EMBL" id="MU865915">
    <property type="protein sequence ID" value="KAK4455002.1"/>
    <property type="molecule type" value="Genomic_DNA"/>
</dbReference>
<organism evidence="3 4">
    <name type="scientific">Podospora aff. communis PSN243</name>
    <dbReference type="NCBI Taxonomy" id="3040156"/>
    <lineage>
        <taxon>Eukaryota</taxon>
        <taxon>Fungi</taxon>
        <taxon>Dikarya</taxon>
        <taxon>Ascomycota</taxon>
        <taxon>Pezizomycotina</taxon>
        <taxon>Sordariomycetes</taxon>
        <taxon>Sordariomycetidae</taxon>
        <taxon>Sordariales</taxon>
        <taxon>Podosporaceae</taxon>
        <taxon>Podospora</taxon>
    </lineage>
</organism>
<dbReference type="GO" id="GO:0009277">
    <property type="term" value="C:fungal-type cell wall"/>
    <property type="evidence" value="ECO:0007669"/>
    <property type="project" value="TreeGrafter"/>
</dbReference>
<evidence type="ECO:0000313" key="3">
    <source>
        <dbReference type="EMBL" id="KAK4455002.1"/>
    </source>
</evidence>
<evidence type="ECO:0000313" key="4">
    <source>
        <dbReference type="Proteomes" id="UP001321760"/>
    </source>
</evidence>
<dbReference type="GO" id="GO:0008237">
    <property type="term" value="F:metallopeptidase activity"/>
    <property type="evidence" value="ECO:0007669"/>
    <property type="project" value="InterPro"/>
</dbReference>
<comment type="caution">
    <text evidence="3">The sequence shown here is derived from an EMBL/GenBank/DDBJ whole genome shotgun (WGS) entry which is preliminary data.</text>
</comment>
<reference evidence="3" key="1">
    <citation type="journal article" date="2023" name="Mol. Phylogenet. Evol.">
        <title>Genome-scale phylogeny and comparative genomics of the fungal order Sordariales.</title>
        <authorList>
            <person name="Hensen N."/>
            <person name="Bonometti L."/>
            <person name="Westerberg I."/>
            <person name="Brannstrom I.O."/>
            <person name="Guillou S."/>
            <person name="Cros-Aarteil S."/>
            <person name="Calhoun S."/>
            <person name="Haridas S."/>
            <person name="Kuo A."/>
            <person name="Mondo S."/>
            <person name="Pangilinan J."/>
            <person name="Riley R."/>
            <person name="LaButti K."/>
            <person name="Andreopoulos B."/>
            <person name="Lipzen A."/>
            <person name="Chen C."/>
            <person name="Yan M."/>
            <person name="Daum C."/>
            <person name="Ng V."/>
            <person name="Clum A."/>
            <person name="Steindorff A."/>
            <person name="Ohm R.A."/>
            <person name="Martin F."/>
            <person name="Silar P."/>
            <person name="Natvig D.O."/>
            <person name="Lalanne C."/>
            <person name="Gautier V."/>
            <person name="Ament-Velasquez S.L."/>
            <person name="Kruys A."/>
            <person name="Hutchinson M.I."/>
            <person name="Powell A.J."/>
            <person name="Barry K."/>
            <person name="Miller A.N."/>
            <person name="Grigoriev I.V."/>
            <person name="Debuchy R."/>
            <person name="Gladieux P."/>
            <person name="Hiltunen Thoren M."/>
            <person name="Johannesson H."/>
        </authorList>
    </citation>
    <scope>NUCLEOTIDE SEQUENCE</scope>
    <source>
        <strain evidence="3">PSN243</strain>
    </source>
</reference>
<feature type="domain" description="Putative peptidase" evidence="2">
    <location>
        <begin position="7"/>
        <end position="245"/>
    </location>
</feature>
<dbReference type="GO" id="GO:0005178">
    <property type="term" value="F:integrin binding"/>
    <property type="evidence" value="ECO:0007669"/>
    <property type="project" value="TreeGrafter"/>
</dbReference>
<keyword evidence="1" id="KW-0732">Signal</keyword>
<dbReference type="InterPro" id="IPR039124">
    <property type="entry name" value="PRA1-like"/>
</dbReference>
<feature type="chain" id="PRO_5043765407" evidence="1">
    <location>
        <begin position="17"/>
        <end position="245"/>
    </location>
</feature>
<dbReference type="PANTHER" id="PTHR39399:SF1">
    <property type="entry name" value="PROTEIN ZPS1"/>
    <property type="match status" value="1"/>
</dbReference>
<dbReference type="Pfam" id="PF13933">
    <property type="entry name" value="HRXXH"/>
    <property type="match status" value="1"/>
</dbReference>
<gene>
    <name evidence="3" type="ORF">QBC34DRAFT_391277</name>
</gene>
<accession>A0AAV9H5L5</accession>
<sequence length="245" mass="26969">MQSILLFTVLLSVASARPTSTPQLPSSIYSPPTYSYLSEFKTPFPIHSSCNATAYRVLSSALWETVTMARTAKEYLLDVGNESPIFQKYFGATGQTAVPIGIYERIIEANHDAMLFRCDDPDKNCATQEGWAGHWRGANATSETVICPLSFTKRLPLPLLCLNNHTVKNSPLNTFWATDLLHRLLHIPGISENIVDHFASGYDGVLKLAKESPEKAVIDSDAIQYFALEVFTLFYGAPGTGCLGE</sequence>
<evidence type="ECO:0000259" key="2">
    <source>
        <dbReference type="Pfam" id="PF13933"/>
    </source>
</evidence>
<dbReference type="GO" id="GO:0009986">
    <property type="term" value="C:cell surface"/>
    <property type="evidence" value="ECO:0007669"/>
    <property type="project" value="TreeGrafter"/>
</dbReference>
<proteinExistence type="predicted"/>
<keyword evidence="4" id="KW-1185">Reference proteome</keyword>
<protein>
    <submittedName>
        <fullName evidence="3">Peptidase domain-containing protein</fullName>
    </submittedName>
</protein>
<feature type="signal peptide" evidence="1">
    <location>
        <begin position="1"/>
        <end position="16"/>
    </location>
</feature>
<dbReference type="PANTHER" id="PTHR39399">
    <property type="entry name" value="PROTEIN ZPS1"/>
    <property type="match status" value="1"/>
</dbReference>
<dbReference type="InterPro" id="IPR024079">
    <property type="entry name" value="MetalloPept_cat_dom_sf"/>
</dbReference>